<sequence>MKQINNLTPSNYIYHAGTTKSGNNQTFLQRQAFFERLQSANSTPKKFPILVKEPTTQAKETRVPHFISSLKIGSLVPNNQPTQHSFTPKAKVIFGTPFNKNIDTHFIGFNKSFAFFKNLSN</sequence>
<name>A0A379FZV9_9GAMM</name>
<accession>A0A379FZV9</accession>
<dbReference type="EMBL" id="UGUA01000002">
    <property type="protein sequence ID" value="SUC34215.1"/>
    <property type="molecule type" value="Genomic_DNA"/>
</dbReference>
<evidence type="ECO:0000313" key="2">
    <source>
        <dbReference type="Proteomes" id="UP000255129"/>
    </source>
</evidence>
<reference evidence="1 2" key="1">
    <citation type="submission" date="2018-06" db="EMBL/GenBank/DDBJ databases">
        <authorList>
            <consortium name="Pathogen Informatics"/>
            <person name="Doyle S."/>
        </authorList>
    </citation>
    <scope>NUCLEOTIDE SEQUENCE [LARGE SCALE GENOMIC DNA]</scope>
    <source>
        <strain evidence="1 2">NCTC12026</strain>
    </source>
</reference>
<dbReference type="RefSeq" id="WP_115163891.1">
    <property type="nucleotide sequence ID" value="NZ_UGUA01000002.1"/>
</dbReference>
<dbReference type="AlphaFoldDB" id="A0A379FZV9"/>
<organism evidence="1 2">
    <name type="scientific">Providencia rustigianii</name>
    <dbReference type="NCBI Taxonomy" id="158850"/>
    <lineage>
        <taxon>Bacteria</taxon>
        <taxon>Pseudomonadati</taxon>
        <taxon>Pseudomonadota</taxon>
        <taxon>Gammaproteobacteria</taxon>
        <taxon>Enterobacterales</taxon>
        <taxon>Morganellaceae</taxon>
        <taxon>Providencia</taxon>
    </lineage>
</organism>
<dbReference type="Proteomes" id="UP000255129">
    <property type="component" value="Unassembled WGS sequence"/>
</dbReference>
<evidence type="ECO:0000313" key="1">
    <source>
        <dbReference type="EMBL" id="SUC34215.1"/>
    </source>
</evidence>
<proteinExistence type="predicted"/>
<protein>
    <submittedName>
        <fullName evidence="1">Uncharacterized protein</fullName>
    </submittedName>
</protein>
<gene>
    <name evidence="1" type="ORF">NCTC12026_00546</name>
</gene>
<dbReference type="OrthoDB" id="9951161at2"/>